<sequence length="50" mass="5978">MTRGPHENWWIGTHFENVATWGKLYALRELGHLLRTTERWCPLPEPYISL</sequence>
<keyword evidence="2" id="KW-1185">Reference proteome</keyword>
<evidence type="ECO:0000313" key="1">
    <source>
        <dbReference type="EMBL" id="KGB27073.1"/>
    </source>
</evidence>
<name>A0A095BE09_HOEPD</name>
<reference evidence="1 2" key="1">
    <citation type="submission" date="2007-10" db="EMBL/GenBank/DDBJ databases">
        <authorList>
            <person name="Wagner-Dobler I."/>
            <person name="Ferriera S."/>
            <person name="Johnson J."/>
            <person name="Kravitz S."/>
            <person name="Beeson K."/>
            <person name="Sutton G."/>
            <person name="Rogers Y.-H."/>
            <person name="Friedman R."/>
            <person name="Frazier M."/>
            <person name="Venter J.C."/>
        </authorList>
    </citation>
    <scope>NUCLEOTIDE SEQUENCE [LARGE SCALE GENOMIC DNA]</scope>
    <source>
        <strain evidence="1 2">DFL-43</strain>
    </source>
</reference>
<protein>
    <submittedName>
        <fullName evidence="1">Uncharacterized protein</fullName>
    </submittedName>
</protein>
<gene>
    <name evidence="1" type="ORF">HPDFL43_00039220</name>
</gene>
<dbReference type="EMBL" id="ABIA03000004">
    <property type="protein sequence ID" value="KGB27073.1"/>
    <property type="molecule type" value="Genomic_DNA"/>
</dbReference>
<dbReference type="AlphaFoldDB" id="A0A095BE09"/>
<dbReference type="STRING" id="411684.HPDFL43_00039220"/>
<proteinExistence type="predicted"/>
<organism evidence="1 2">
    <name type="scientific">Hoeflea phototrophica (strain DSM 17068 / NCIMB 14078 / DFL-43)</name>
    <dbReference type="NCBI Taxonomy" id="411684"/>
    <lineage>
        <taxon>Bacteria</taxon>
        <taxon>Pseudomonadati</taxon>
        <taxon>Pseudomonadota</taxon>
        <taxon>Alphaproteobacteria</taxon>
        <taxon>Hyphomicrobiales</taxon>
        <taxon>Rhizobiaceae</taxon>
        <taxon>Hoeflea</taxon>
    </lineage>
</organism>
<reference evidence="1 2" key="2">
    <citation type="submission" date="2012-06" db="EMBL/GenBank/DDBJ databases">
        <authorList>
            <person name="Fiebig A."/>
        </authorList>
    </citation>
    <scope>NUCLEOTIDE SEQUENCE [LARGE SCALE GENOMIC DNA]</scope>
    <source>
        <strain evidence="1 2">DFL-43</strain>
    </source>
</reference>
<dbReference type="HOGENOM" id="CLU_3118605_0_0_5"/>
<dbReference type="Proteomes" id="UP000004291">
    <property type="component" value="Chromosome"/>
</dbReference>
<evidence type="ECO:0000313" key="2">
    <source>
        <dbReference type="Proteomes" id="UP000004291"/>
    </source>
</evidence>
<comment type="caution">
    <text evidence="1">The sequence shown here is derived from an EMBL/GenBank/DDBJ whole genome shotgun (WGS) entry which is preliminary data.</text>
</comment>
<accession>A0A095BE09</accession>